<sequence>MAGASILPRPRQRPRRCKHAWLPLDLLLEIAAQSDPATLVRCTATSKELHRHIADPAFRRRLHLRRAGRFVPSLLRGRLQVDRYDGRLRLVDNTTAHVTRLVSAAACFPPAADGETAVWFWQAAAARDGLILISGCGGWGTDEKLCVYRPATGRSQALPLGPRLDNGQYVLLVGDGEEGGGVGRPFQVLKACFVKPPGRWRSLQIHAFSSKQGTWAPRIRSSSPLIMYGDEMLQRPGNSVVVGDTVHCLYHLDRTYYVLKLHVKAARVTFTELPKSFHRACRFLEDRTEQILLATSSSGRSLIVLVANNDMISGWAQSERTGKWSKRPQFVKDCGVMKGRPGSVRLEWFAERSGIVLVTAPDSSMFFLDLQSKDIIKCSSTIASRGTYPYEEDVSSWVPTFTKIF</sequence>
<dbReference type="CDD" id="cd09917">
    <property type="entry name" value="F-box_SF"/>
    <property type="match status" value="1"/>
</dbReference>
<feature type="domain" description="DUF7595" evidence="2">
    <location>
        <begin position="209"/>
        <end position="376"/>
    </location>
</feature>
<reference evidence="3" key="2">
    <citation type="submission" date="2015-07" db="EMBL/GenBank/DDBJ databases">
        <authorList>
            <person name="Noorani M."/>
        </authorList>
    </citation>
    <scope>NUCLEOTIDE SEQUENCE</scope>
    <source>
        <strain evidence="3">Yugu1</strain>
    </source>
</reference>
<dbReference type="HOGENOM" id="CLU_018793_3_3_1"/>
<reference evidence="4" key="3">
    <citation type="submission" date="2018-08" db="UniProtKB">
        <authorList>
            <consortium name="EnsemblPlants"/>
        </authorList>
    </citation>
    <scope>IDENTIFICATION</scope>
    <source>
        <strain evidence="4">Yugu1</strain>
    </source>
</reference>
<protein>
    <recommendedName>
        <fullName evidence="6">F-box domain-containing protein</fullName>
    </recommendedName>
</protein>
<dbReference type="EnsemblPlants" id="KQL13677">
    <property type="protein sequence ID" value="KQL13677"/>
    <property type="gene ID" value="SETIT_025221mg"/>
</dbReference>
<dbReference type="OrthoDB" id="695200at2759"/>
<evidence type="ECO:0000313" key="3">
    <source>
        <dbReference type="EMBL" id="RCV15863.1"/>
    </source>
</evidence>
<evidence type="ECO:0000313" key="4">
    <source>
        <dbReference type="EnsemblPlants" id="KQL13677"/>
    </source>
</evidence>
<organism evidence="4 5">
    <name type="scientific">Setaria italica</name>
    <name type="common">Foxtail millet</name>
    <name type="synonym">Panicum italicum</name>
    <dbReference type="NCBI Taxonomy" id="4555"/>
    <lineage>
        <taxon>Eukaryota</taxon>
        <taxon>Viridiplantae</taxon>
        <taxon>Streptophyta</taxon>
        <taxon>Embryophyta</taxon>
        <taxon>Tracheophyta</taxon>
        <taxon>Spermatophyta</taxon>
        <taxon>Magnoliopsida</taxon>
        <taxon>Liliopsida</taxon>
        <taxon>Poales</taxon>
        <taxon>Poaceae</taxon>
        <taxon>PACMAD clade</taxon>
        <taxon>Panicoideae</taxon>
        <taxon>Panicodae</taxon>
        <taxon>Paniceae</taxon>
        <taxon>Cenchrinae</taxon>
        <taxon>Setaria</taxon>
    </lineage>
</organism>
<dbReference type="Pfam" id="PF12937">
    <property type="entry name" value="F-box-like"/>
    <property type="match status" value="1"/>
</dbReference>
<name>K3ZF72_SETIT</name>
<dbReference type="Pfam" id="PF24523">
    <property type="entry name" value="DUF7595"/>
    <property type="match status" value="1"/>
</dbReference>
<dbReference type="PANTHER" id="PTHR35828:SF23">
    <property type="entry name" value="F-BOX DOMAIN-CONTAINING PROTEIN"/>
    <property type="match status" value="1"/>
</dbReference>
<evidence type="ECO:0000259" key="2">
    <source>
        <dbReference type="Pfam" id="PF24523"/>
    </source>
</evidence>
<accession>K3ZF72</accession>
<dbReference type="PANTHER" id="PTHR35828">
    <property type="entry name" value="OS08G0203800 PROTEIN-RELATED"/>
    <property type="match status" value="1"/>
</dbReference>
<dbReference type="InterPro" id="IPR001810">
    <property type="entry name" value="F-box_dom"/>
</dbReference>
<gene>
    <name evidence="3" type="ORF">SETIT_3G092100v2</name>
</gene>
<evidence type="ECO:0000313" key="5">
    <source>
        <dbReference type="Proteomes" id="UP000004995"/>
    </source>
</evidence>
<dbReference type="EMBL" id="CM003530">
    <property type="protein sequence ID" value="RCV15863.1"/>
    <property type="molecule type" value="Genomic_DNA"/>
</dbReference>
<proteinExistence type="predicted"/>
<evidence type="ECO:0000259" key="1">
    <source>
        <dbReference type="Pfam" id="PF12937"/>
    </source>
</evidence>
<keyword evidence="5" id="KW-1185">Reference proteome</keyword>
<evidence type="ECO:0008006" key="6">
    <source>
        <dbReference type="Google" id="ProtNLM"/>
    </source>
</evidence>
<dbReference type="EMBL" id="AGNK02001470">
    <property type="status" value="NOT_ANNOTATED_CDS"/>
    <property type="molecule type" value="Genomic_DNA"/>
</dbReference>
<dbReference type="InterPro" id="IPR056016">
    <property type="entry name" value="DUF7595"/>
</dbReference>
<dbReference type="SUPFAM" id="SSF81383">
    <property type="entry name" value="F-box domain"/>
    <property type="match status" value="1"/>
</dbReference>
<dbReference type="AlphaFoldDB" id="K3ZF72"/>
<feature type="domain" description="F-box" evidence="1">
    <location>
        <begin position="22"/>
        <end position="65"/>
    </location>
</feature>
<dbReference type="InterPro" id="IPR036047">
    <property type="entry name" value="F-box-like_dom_sf"/>
</dbReference>
<dbReference type="Proteomes" id="UP000004995">
    <property type="component" value="Unassembled WGS sequence"/>
</dbReference>
<reference evidence="3 5" key="1">
    <citation type="journal article" date="2012" name="Nat. Biotechnol.">
        <title>Reference genome sequence of the model plant Setaria.</title>
        <authorList>
            <person name="Bennetzen J.L."/>
            <person name="Schmutz J."/>
            <person name="Wang H."/>
            <person name="Percifield R."/>
            <person name="Hawkins J."/>
            <person name="Pontaroli A.C."/>
            <person name="Estep M."/>
            <person name="Feng L."/>
            <person name="Vaughn J.N."/>
            <person name="Grimwood J."/>
            <person name="Jenkins J."/>
            <person name="Barry K."/>
            <person name="Lindquist E."/>
            <person name="Hellsten U."/>
            <person name="Deshpande S."/>
            <person name="Wang X."/>
            <person name="Wu X."/>
            <person name="Mitros T."/>
            <person name="Triplett J."/>
            <person name="Yang X."/>
            <person name="Ye C.Y."/>
            <person name="Mauro-Herrera M."/>
            <person name="Wang L."/>
            <person name="Li P."/>
            <person name="Sharma M."/>
            <person name="Sharma R."/>
            <person name="Ronald P.C."/>
            <person name="Panaud O."/>
            <person name="Kellogg E.A."/>
            <person name="Brutnell T.P."/>
            <person name="Doust A.N."/>
            <person name="Tuskan G.A."/>
            <person name="Rokhsar D."/>
            <person name="Devos K.M."/>
        </authorList>
    </citation>
    <scope>NUCLEOTIDE SEQUENCE [LARGE SCALE GENOMIC DNA]</scope>
    <source>
        <strain evidence="5">cv. Yugu1</strain>
        <strain evidence="3">Yugu1</strain>
    </source>
</reference>
<dbReference type="Gramene" id="KQL13677">
    <property type="protein sequence ID" value="KQL13677"/>
    <property type="gene ID" value="SETIT_025221mg"/>
</dbReference>